<comment type="pathway">
    <text evidence="7">Quinol/quinone metabolism; 1,4-dihydroxy-2-naphthoate biosynthesis; 1,4-dihydroxy-2-naphthoate from chorismate: step 2/7.</text>
</comment>
<dbReference type="NCBIfam" id="TIGR00173">
    <property type="entry name" value="menD"/>
    <property type="match status" value="1"/>
</dbReference>
<comment type="subunit">
    <text evidence="7">Homodimer.</text>
</comment>
<dbReference type="Proteomes" id="UP000075683">
    <property type="component" value="Unassembled WGS sequence"/>
</dbReference>
<dbReference type="GO" id="GO:0070204">
    <property type="term" value="F:2-succinyl-5-enolpyruvyl-6-hydroxy-3-cyclohexene-1-carboxylic-acid synthase activity"/>
    <property type="evidence" value="ECO:0007669"/>
    <property type="project" value="UniProtKB-UniRule"/>
</dbReference>
<protein>
    <recommendedName>
        <fullName evidence="7">2-succinyl-5-enolpyruvyl-6-hydroxy-3-cyclohexene-1-carboxylate synthase</fullName>
        <shortName evidence="7">SEPHCHC synthase</shortName>
        <ecNumber evidence="7">2.2.1.9</ecNumber>
    </recommendedName>
    <alternativeName>
        <fullName evidence="7">Menaquinone biosynthesis protein MenD</fullName>
    </alternativeName>
</protein>
<dbReference type="SUPFAM" id="SSF52467">
    <property type="entry name" value="DHS-like NAD/FAD-binding domain"/>
    <property type="match status" value="1"/>
</dbReference>
<keyword evidence="4 7" id="KW-0460">Magnesium</keyword>
<dbReference type="InterPro" id="IPR029035">
    <property type="entry name" value="DHS-like_NAD/FAD-binding_dom"/>
</dbReference>
<dbReference type="STRING" id="301148.B4135_1407"/>
<comment type="similarity">
    <text evidence="7">Belongs to the TPP enzyme family. MenD subfamily.</text>
</comment>
<sequence>MSGNEALTKYAGAFIDELAKSGVKKIVISPGSRSTPLALLAMEHPDLDCYVLVDERSAAFFAMGAAKAGKEPVAILCTSGTAAANYFPAVIEACLSRVPLVVITADRPHELRDVGAPQTIDQVRLYGNFVKWFQDLPLAEVSGTMLKFVRTVSARAVHTAKQNPAGPVHINFPLREPLLPEEDFFSGEMPAAPRVVFRDPVMTLDEREFAALSSRLPEKGLFICGPMEMADDRFFRSLLRLAEALHYPVLADPLSQLRSRAPEHSPLVDSYDAFLRNPDVRRSLKPELIIRFGAMPVSKALHFYLQEHGEVPQWVVDSGRGFRDPAYGGSEWIYCDESVFCEEMLKHPAPFRTAGEWEGTWKSMNARAKKIMAEIGGEEGIAEGKIFYHLPEFLPDHAALYVGNSMPIRDMDSFFFACQKPVRVYGNRGASGIDGVVSSAMGASLFHPHTYLLIGDLSFYHDLNGLLAAKLYGLNLTVVLINNNGGGIFSLLPQAERPKHFEALFGTPTDLDFKHAARLYGAYYACPETWEEFCGTMAKVRDMDGLKIVEVRTCRKRNAAIRKGLWAKVSREIAGLPREDGR</sequence>
<evidence type="ECO:0000256" key="3">
    <source>
        <dbReference type="ARBA" id="ARBA00022723"/>
    </source>
</evidence>
<dbReference type="Gene3D" id="3.40.50.970">
    <property type="match status" value="2"/>
</dbReference>
<evidence type="ECO:0000256" key="4">
    <source>
        <dbReference type="ARBA" id="ARBA00022842"/>
    </source>
</evidence>
<reference evidence="11 12" key="1">
    <citation type="submission" date="2016-01" db="EMBL/GenBank/DDBJ databases">
        <title>Draft Genome Sequences of Seven Thermophilic Sporeformers Isolated from Foods.</title>
        <authorList>
            <person name="Berendsen E.M."/>
            <person name="Wells-Bennik M.H."/>
            <person name="Krawcyk A.O."/>
            <person name="De Jong A."/>
            <person name="Holsappel S."/>
            <person name="Eijlander R.T."/>
            <person name="Kuipers O.P."/>
        </authorList>
    </citation>
    <scope>NUCLEOTIDE SEQUENCE [LARGE SCALE GENOMIC DNA]</scope>
    <source>
        <strain evidence="11 12">B4135</strain>
    </source>
</reference>
<evidence type="ECO:0000313" key="12">
    <source>
        <dbReference type="Proteomes" id="UP000075683"/>
    </source>
</evidence>
<feature type="domain" description="Menaquinone biosynthesis protein MenD middle" evidence="10">
    <location>
        <begin position="218"/>
        <end position="402"/>
    </location>
</feature>
<dbReference type="InterPro" id="IPR012001">
    <property type="entry name" value="Thiamin_PyroP_enz_TPP-bd_dom"/>
</dbReference>
<dbReference type="PATRIC" id="fig|301148.3.peg.713"/>
<accession>A0A150MCF2</accession>
<dbReference type="InterPro" id="IPR011766">
    <property type="entry name" value="TPP_enzyme_TPP-bd"/>
</dbReference>
<dbReference type="AlphaFoldDB" id="A0A150MCF2"/>
<organism evidence="11 12">
    <name type="scientific">Caldibacillus debilis</name>
    <dbReference type="NCBI Taxonomy" id="301148"/>
    <lineage>
        <taxon>Bacteria</taxon>
        <taxon>Bacillati</taxon>
        <taxon>Bacillota</taxon>
        <taxon>Bacilli</taxon>
        <taxon>Bacillales</taxon>
        <taxon>Bacillaceae</taxon>
        <taxon>Caldibacillus</taxon>
    </lineage>
</organism>
<comment type="cofactor">
    <cofactor evidence="7">
        <name>thiamine diphosphate</name>
        <dbReference type="ChEBI" id="CHEBI:58937"/>
    </cofactor>
    <text evidence="7">Binds 1 thiamine pyrophosphate per subunit.</text>
</comment>
<dbReference type="InterPro" id="IPR032264">
    <property type="entry name" value="MenD_middle"/>
</dbReference>
<dbReference type="PANTHER" id="PTHR42916:SF1">
    <property type="entry name" value="PROTEIN PHYLLO, CHLOROPLASTIC"/>
    <property type="match status" value="1"/>
</dbReference>
<dbReference type="SUPFAM" id="SSF52518">
    <property type="entry name" value="Thiamin diphosphate-binding fold (THDP-binding)"/>
    <property type="match status" value="2"/>
</dbReference>
<evidence type="ECO:0000256" key="5">
    <source>
        <dbReference type="ARBA" id="ARBA00023052"/>
    </source>
</evidence>
<dbReference type="Pfam" id="PF02775">
    <property type="entry name" value="TPP_enzyme_C"/>
    <property type="match status" value="1"/>
</dbReference>
<dbReference type="EMBL" id="LQYT01000012">
    <property type="protein sequence ID" value="KYD22277.1"/>
    <property type="molecule type" value="Genomic_DNA"/>
</dbReference>
<proteinExistence type="inferred from homology"/>
<evidence type="ECO:0000256" key="7">
    <source>
        <dbReference type="HAMAP-Rule" id="MF_01659"/>
    </source>
</evidence>
<comment type="catalytic activity">
    <reaction evidence="7">
        <text>isochorismate + 2-oxoglutarate + H(+) = 5-enolpyruvoyl-6-hydroxy-2-succinyl-cyclohex-3-ene-1-carboxylate + CO2</text>
        <dbReference type="Rhea" id="RHEA:25593"/>
        <dbReference type="ChEBI" id="CHEBI:15378"/>
        <dbReference type="ChEBI" id="CHEBI:16526"/>
        <dbReference type="ChEBI" id="CHEBI:16810"/>
        <dbReference type="ChEBI" id="CHEBI:29780"/>
        <dbReference type="ChEBI" id="CHEBI:58818"/>
        <dbReference type="EC" id="2.2.1.9"/>
    </reaction>
</comment>
<dbReference type="PANTHER" id="PTHR42916">
    <property type="entry name" value="2-SUCCINYL-5-ENOLPYRUVYL-6-HYDROXY-3-CYCLOHEXENE-1-CARBOXYLATE SYNTHASE"/>
    <property type="match status" value="1"/>
</dbReference>
<evidence type="ECO:0000259" key="8">
    <source>
        <dbReference type="Pfam" id="PF02775"/>
    </source>
</evidence>
<dbReference type="GO" id="GO:0000287">
    <property type="term" value="F:magnesium ion binding"/>
    <property type="evidence" value="ECO:0007669"/>
    <property type="project" value="UniProtKB-UniRule"/>
</dbReference>
<evidence type="ECO:0000259" key="9">
    <source>
        <dbReference type="Pfam" id="PF02776"/>
    </source>
</evidence>
<dbReference type="PIRSF" id="PIRSF004983">
    <property type="entry name" value="MenD"/>
    <property type="match status" value="1"/>
</dbReference>
<dbReference type="UniPathway" id="UPA00079"/>
<keyword evidence="3 7" id="KW-0479">Metal-binding</keyword>
<keyword evidence="1 7" id="KW-0474">Menaquinone biosynthesis</keyword>
<dbReference type="CDD" id="cd07037">
    <property type="entry name" value="TPP_PYR_MenD"/>
    <property type="match status" value="1"/>
</dbReference>
<name>A0A150MCF2_9BACI</name>
<dbReference type="GO" id="GO:0030976">
    <property type="term" value="F:thiamine pyrophosphate binding"/>
    <property type="evidence" value="ECO:0007669"/>
    <property type="project" value="UniProtKB-UniRule"/>
</dbReference>
<comment type="pathway">
    <text evidence="7">Quinol/quinone metabolism; menaquinone biosynthesis.</text>
</comment>
<evidence type="ECO:0000259" key="10">
    <source>
        <dbReference type="Pfam" id="PF16582"/>
    </source>
</evidence>
<dbReference type="Gene3D" id="3.40.50.1220">
    <property type="entry name" value="TPP-binding domain"/>
    <property type="match status" value="1"/>
</dbReference>
<dbReference type="UniPathway" id="UPA01057">
    <property type="reaction ID" value="UER00164"/>
</dbReference>
<dbReference type="InterPro" id="IPR004433">
    <property type="entry name" value="MenaQ_synth_MenD"/>
</dbReference>
<dbReference type="Pfam" id="PF02776">
    <property type="entry name" value="TPP_enzyme_N"/>
    <property type="match status" value="1"/>
</dbReference>
<evidence type="ECO:0000256" key="1">
    <source>
        <dbReference type="ARBA" id="ARBA00022428"/>
    </source>
</evidence>
<evidence type="ECO:0000256" key="2">
    <source>
        <dbReference type="ARBA" id="ARBA00022679"/>
    </source>
</evidence>
<dbReference type="OrthoDB" id="9791859at2"/>
<dbReference type="GO" id="GO:0030145">
    <property type="term" value="F:manganese ion binding"/>
    <property type="evidence" value="ECO:0007669"/>
    <property type="project" value="UniProtKB-UniRule"/>
</dbReference>
<dbReference type="EC" id="2.2.1.9" evidence="7"/>
<dbReference type="Pfam" id="PF16582">
    <property type="entry name" value="TPP_enzyme_M_2"/>
    <property type="match status" value="1"/>
</dbReference>
<dbReference type="GO" id="GO:0009234">
    <property type="term" value="P:menaquinone biosynthetic process"/>
    <property type="evidence" value="ECO:0007669"/>
    <property type="project" value="UniProtKB-UniRule"/>
</dbReference>
<dbReference type="RefSeq" id="WP_061568107.1">
    <property type="nucleotide sequence ID" value="NZ_LQYT01000012.1"/>
</dbReference>
<keyword evidence="2 7" id="KW-0808">Transferase</keyword>
<feature type="domain" description="Thiamine pyrophosphate enzyme N-terminal TPP-binding" evidence="9">
    <location>
        <begin position="10"/>
        <end position="124"/>
    </location>
</feature>
<keyword evidence="5 7" id="KW-0786">Thiamine pyrophosphate</keyword>
<dbReference type="CDD" id="cd02009">
    <property type="entry name" value="TPP_SHCHC_synthase"/>
    <property type="match status" value="1"/>
</dbReference>
<gene>
    <name evidence="7" type="primary">menD</name>
    <name evidence="11" type="ORF">B4135_1407</name>
</gene>
<keyword evidence="6 7" id="KW-0464">Manganese</keyword>
<dbReference type="HAMAP" id="MF_01659">
    <property type="entry name" value="MenD"/>
    <property type="match status" value="1"/>
</dbReference>
<feature type="domain" description="Thiamine pyrophosphate enzyme TPP-binding" evidence="8">
    <location>
        <begin position="415"/>
        <end position="551"/>
    </location>
</feature>
<comment type="function">
    <text evidence="7">Catalyzes the thiamine diphosphate-dependent decarboxylation of 2-oxoglutarate and the subsequent addition of the resulting succinic semialdehyde-thiamine pyrophosphate anion to isochorismate to yield 2-succinyl-5-enolpyruvyl-6-hydroxy-3-cyclohexene-1-carboxylate (SEPHCHC).</text>
</comment>
<comment type="cofactor">
    <cofactor evidence="7">
        <name>Mg(2+)</name>
        <dbReference type="ChEBI" id="CHEBI:18420"/>
    </cofactor>
    <cofactor evidence="7">
        <name>Mn(2+)</name>
        <dbReference type="ChEBI" id="CHEBI:29035"/>
    </cofactor>
</comment>
<evidence type="ECO:0000256" key="6">
    <source>
        <dbReference type="ARBA" id="ARBA00023211"/>
    </source>
</evidence>
<comment type="caution">
    <text evidence="11">The sequence shown here is derived from an EMBL/GenBank/DDBJ whole genome shotgun (WGS) entry which is preliminary data.</text>
</comment>
<dbReference type="InterPro" id="IPR029061">
    <property type="entry name" value="THDP-binding"/>
</dbReference>
<evidence type="ECO:0000313" key="11">
    <source>
        <dbReference type="EMBL" id="KYD22277.1"/>
    </source>
</evidence>